<protein>
    <recommendedName>
        <fullName evidence="3">DUF445 domain-containing protein</fullName>
    </recommendedName>
</protein>
<sequence length="236" mass="26524">MDKSYISNLISFLLVVLGYSINNNTILTIGLFALSGSATNSIAIYMLFEKVPLLYGSGVIEDRFAQFKLSIHNLIMIEFFTKNNIDHFFKSKLSSNKINFEPLLEKTDFTPAFESLKSAVMESSFGSILSMFGGVQALESLKDPFELKIKSSINKIIHTNTFQNTLKESLSNSNFNDDILNKIDSIVNERLDQLTPKMVKKIIQELIHEHLGWLVVWGAVFGGLIGLISSFFIIHS</sequence>
<organism evidence="2">
    <name type="scientific">hydrothermal vent metagenome</name>
    <dbReference type="NCBI Taxonomy" id="652676"/>
    <lineage>
        <taxon>unclassified sequences</taxon>
        <taxon>metagenomes</taxon>
        <taxon>ecological metagenomes</taxon>
    </lineage>
</organism>
<reference evidence="2" key="1">
    <citation type="submission" date="2018-10" db="EMBL/GenBank/DDBJ databases">
        <authorList>
            <person name="Aoki K."/>
        </authorList>
    </citation>
    <scope>NUCLEOTIDE SEQUENCE</scope>
</reference>
<dbReference type="EMBL" id="UOYO01000013">
    <property type="protein sequence ID" value="VAY86544.1"/>
    <property type="molecule type" value="Genomic_DNA"/>
</dbReference>
<dbReference type="AlphaFoldDB" id="A0A3B1E914"/>
<gene>
    <name evidence="2" type="ORF">MNB_ARC-1_189</name>
</gene>
<evidence type="ECO:0008006" key="3">
    <source>
        <dbReference type="Google" id="ProtNLM"/>
    </source>
</evidence>
<name>A0A3B1E914_9ZZZZ</name>
<proteinExistence type="predicted"/>
<evidence type="ECO:0000256" key="1">
    <source>
        <dbReference type="SAM" id="Phobius"/>
    </source>
</evidence>
<keyword evidence="1" id="KW-0472">Membrane</keyword>
<dbReference type="PANTHER" id="PTHR38568:SF1">
    <property type="entry name" value="DUF445 DOMAIN-CONTAINING PROTEIN"/>
    <property type="match status" value="1"/>
</dbReference>
<dbReference type="PANTHER" id="PTHR38568">
    <property type="entry name" value="DUF445 DOMAIN-CONTAINING PROTEIN-RELATED"/>
    <property type="match status" value="1"/>
</dbReference>
<feature type="transmembrane region" description="Helical" evidence="1">
    <location>
        <begin position="27"/>
        <end position="48"/>
    </location>
</feature>
<keyword evidence="1" id="KW-0812">Transmembrane</keyword>
<keyword evidence="1" id="KW-1133">Transmembrane helix</keyword>
<feature type="transmembrane region" description="Helical" evidence="1">
    <location>
        <begin position="211"/>
        <end position="234"/>
    </location>
</feature>
<evidence type="ECO:0000313" key="2">
    <source>
        <dbReference type="EMBL" id="VAY86544.1"/>
    </source>
</evidence>
<accession>A0A3B1E914</accession>
<feature type="transmembrane region" description="Helical" evidence="1">
    <location>
        <begin position="5"/>
        <end position="21"/>
    </location>
</feature>